<proteinExistence type="predicted"/>
<name>A0A914WZZ2_9BILA</name>
<dbReference type="AlphaFoldDB" id="A0A914WZZ2"/>
<dbReference type="Proteomes" id="UP000887566">
    <property type="component" value="Unplaced"/>
</dbReference>
<evidence type="ECO:0000313" key="2">
    <source>
        <dbReference type="WBParaSite" id="PSAMB.scaffold576size46676.g7289.t1"/>
    </source>
</evidence>
<keyword evidence="1" id="KW-1185">Reference proteome</keyword>
<dbReference type="WBParaSite" id="PSAMB.scaffold576size46676.g7289.t1">
    <property type="protein sequence ID" value="PSAMB.scaffold576size46676.g7289.t1"/>
    <property type="gene ID" value="PSAMB.scaffold576size46676.g7289"/>
</dbReference>
<reference evidence="2" key="1">
    <citation type="submission" date="2022-11" db="UniProtKB">
        <authorList>
            <consortium name="WormBaseParasite"/>
        </authorList>
    </citation>
    <scope>IDENTIFICATION</scope>
</reference>
<sequence length="213" mass="23673">MRIPWVMQGYSESHPDSETFFDLGRSGGSVCHENGGVNETLTYKLLSLKMAILLAFCRPKWVSEVNSLRLWVGDRMRNNRGSGPPNVATYLRCSDLLLCPGHTILGYIARTDARRGPTDKLLLSECTKWLDPPWSRVGLALYYHKRRRYPFHGAFHAIGRDIKADRAGLSAAQIMAAANWSPGSTTFASFSLRPVQQGFSAAVSISGSETFFN</sequence>
<organism evidence="1 2">
    <name type="scientific">Plectus sambesii</name>
    <dbReference type="NCBI Taxonomy" id="2011161"/>
    <lineage>
        <taxon>Eukaryota</taxon>
        <taxon>Metazoa</taxon>
        <taxon>Ecdysozoa</taxon>
        <taxon>Nematoda</taxon>
        <taxon>Chromadorea</taxon>
        <taxon>Plectida</taxon>
        <taxon>Plectina</taxon>
        <taxon>Plectoidea</taxon>
        <taxon>Plectidae</taxon>
        <taxon>Plectus</taxon>
    </lineage>
</organism>
<protein>
    <submittedName>
        <fullName evidence="2">Uncharacterized protein</fullName>
    </submittedName>
</protein>
<evidence type="ECO:0000313" key="1">
    <source>
        <dbReference type="Proteomes" id="UP000887566"/>
    </source>
</evidence>
<accession>A0A914WZZ2</accession>